<comment type="function">
    <text evidence="7">Cleaves peptides in various proteins in a process that requires ATP hydrolysis. Has a chymotrypsin-like activity. Plays a major role in the degradation of misfolded proteins.</text>
</comment>
<comment type="subunit">
    <text evidence="7">Fourteen ClpP subunits assemble into 2 heptameric rings which stack back to back to give a disk-like structure with a central cavity, resembling the structure of eukaryotic proteasomes.</text>
</comment>
<dbReference type="GO" id="GO:0009368">
    <property type="term" value="C:endopeptidase Clp complex"/>
    <property type="evidence" value="ECO:0007669"/>
    <property type="project" value="TreeGrafter"/>
</dbReference>
<dbReference type="HAMAP" id="MF_00444">
    <property type="entry name" value="ClpP"/>
    <property type="match status" value="1"/>
</dbReference>
<evidence type="ECO:0000256" key="9">
    <source>
        <dbReference type="RuleBase" id="RU003567"/>
    </source>
</evidence>
<evidence type="ECO:0000256" key="1">
    <source>
        <dbReference type="ARBA" id="ARBA00007039"/>
    </source>
</evidence>
<dbReference type="AlphaFoldDB" id="A0A1B8QEN5"/>
<dbReference type="NCBIfam" id="NF001368">
    <property type="entry name" value="PRK00277.1"/>
    <property type="match status" value="1"/>
</dbReference>
<dbReference type="PANTHER" id="PTHR10381">
    <property type="entry name" value="ATP-DEPENDENT CLP PROTEASE PROTEOLYTIC SUBUNIT"/>
    <property type="match status" value="1"/>
</dbReference>
<sequence length="229" mass="25220">MLEQFLDSPFANAQVQNTLTRGLNQPQAALVPMVIEQSSRGERSFDIYSRLLRERVVFLTGQVEDHMANLIVAQLLFLEAENPEKDISLYINSPGGSVSAGMAMYDTMNFIQPDVSTICLGGAYSMGSFLLAAGAKGKRYALANSRVMIHQPSGGAQGQASDIEINAREILKIRARLNKILAERTGQPIEKIALDMERDYWLDAHEAKAYGLVDEVLEKRPDTASNDNA</sequence>
<reference evidence="10 11" key="1">
    <citation type="submission" date="2016-06" db="EMBL/GenBank/DDBJ databases">
        <title>Draft genome of Moraxella atlantae CCUG 59586.</title>
        <authorList>
            <person name="Salva-Serra F."/>
            <person name="Engstrom-Jakobsson H."/>
            <person name="Thorell K."/>
            <person name="Gonzales-Siles L."/>
            <person name="Karlsson R."/>
            <person name="Boulund F."/>
            <person name="Engstrand L."/>
            <person name="Kristiansson E."/>
            <person name="Moore E."/>
        </authorList>
    </citation>
    <scope>NUCLEOTIDE SEQUENCE [LARGE SCALE GENOMIC DNA]</scope>
    <source>
        <strain evidence="10 11">CCUG 59586</strain>
    </source>
</reference>
<keyword evidence="11" id="KW-1185">Reference proteome</keyword>
<evidence type="ECO:0000313" key="10">
    <source>
        <dbReference type="EMBL" id="OBX80173.1"/>
    </source>
</evidence>
<keyword evidence="2 7" id="KW-0963">Cytoplasm</keyword>
<feature type="active site" description="Nucleophile" evidence="7">
    <location>
        <position position="125"/>
    </location>
</feature>
<dbReference type="GO" id="GO:0004176">
    <property type="term" value="F:ATP-dependent peptidase activity"/>
    <property type="evidence" value="ECO:0007669"/>
    <property type="project" value="InterPro"/>
</dbReference>
<evidence type="ECO:0000256" key="6">
    <source>
        <dbReference type="ARBA" id="ARBA00034021"/>
    </source>
</evidence>
<evidence type="ECO:0000313" key="11">
    <source>
        <dbReference type="Proteomes" id="UP000092616"/>
    </source>
</evidence>
<dbReference type="GO" id="GO:0004252">
    <property type="term" value="F:serine-type endopeptidase activity"/>
    <property type="evidence" value="ECO:0007669"/>
    <property type="project" value="UniProtKB-UniRule"/>
</dbReference>
<dbReference type="PANTHER" id="PTHR10381:SF70">
    <property type="entry name" value="ATP-DEPENDENT CLP PROTEASE PROTEOLYTIC SUBUNIT"/>
    <property type="match status" value="1"/>
</dbReference>
<dbReference type="InterPro" id="IPR033135">
    <property type="entry name" value="ClpP_His_AS"/>
</dbReference>
<dbReference type="PRINTS" id="PR00127">
    <property type="entry name" value="CLPPROTEASEP"/>
</dbReference>
<comment type="caution">
    <text evidence="10">The sequence shown here is derived from an EMBL/GenBank/DDBJ whole genome shotgun (WGS) entry which is preliminary data.</text>
</comment>
<keyword evidence="3 7" id="KW-0645">Protease</keyword>
<evidence type="ECO:0000256" key="4">
    <source>
        <dbReference type="ARBA" id="ARBA00022801"/>
    </source>
</evidence>
<dbReference type="InterPro" id="IPR029045">
    <property type="entry name" value="ClpP/crotonase-like_dom_sf"/>
</dbReference>
<dbReference type="Pfam" id="PF00574">
    <property type="entry name" value="CLP_protease"/>
    <property type="match status" value="1"/>
</dbReference>
<dbReference type="CDD" id="cd07017">
    <property type="entry name" value="S14_ClpP_2"/>
    <property type="match status" value="1"/>
</dbReference>
<evidence type="ECO:0000256" key="5">
    <source>
        <dbReference type="ARBA" id="ARBA00022825"/>
    </source>
</evidence>
<accession>A0A1B8QEN5</accession>
<evidence type="ECO:0000256" key="8">
    <source>
        <dbReference type="PROSITE-ProRule" id="PRU10086"/>
    </source>
</evidence>
<feature type="active site" evidence="7 8">
    <location>
        <position position="150"/>
    </location>
</feature>
<comment type="similarity">
    <text evidence="1 7 9">Belongs to the peptidase S14 family.</text>
</comment>
<dbReference type="EMBL" id="LZNA01000037">
    <property type="protein sequence ID" value="OBX80173.1"/>
    <property type="molecule type" value="Genomic_DNA"/>
</dbReference>
<dbReference type="InterPro" id="IPR001907">
    <property type="entry name" value="ClpP"/>
</dbReference>
<gene>
    <name evidence="7" type="primary">clpP</name>
    <name evidence="10" type="ORF">A9306_07750</name>
</gene>
<dbReference type="NCBIfam" id="TIGR00493">
    <property type="entry name" value="clpP"/>
    <property type="match status" value="1"/>
</dbReference>
<name>A0A1B8QEN5_9GAMM</name>
<protein>
    <recommendedName>
        <fullName evidence="7 9">ATP-dependent Clp protease proteolytic subunit</fullName>
        <ecNumber evidence="7">3.4.21.92</ecNumber>
    </recommendedName>
    <alternativeName>
        <fullName evidence="7">Endopeptidase Clp</fullName>
    </alternativeName>
</protein>
<dbReference type="FunFam" id="3.90.226.10:FF:000001">
    <property type="entry name" value="ATP-dependent Clp protease proteolytic subunit"/>
    <property type="match status" value="1"/>
</dbReference>
<dbReference type="SUPFAM" id="SSF52096">
    <property type="entry name" value="ClpP/crotonase"/>
    <property type="match status" value="1"/>
</dbReference>
<dbReference type="GO" id="GO:0005737">
    <property type="term" value="C:cytoplasm"/>
    <property type="evidence" value="ECO:0007669"/>
    <property type="project" value="UniProtKB-SubCell"/>
</dbReference>
<proteinExistence type="inferred from homology"/>
<dbReference type="GO" id="GO:0006515">
    <property type="term" value="P:protein quality control for misfolded or incompletely synthesized proteins"/>
    <property type="evidence" value="ECO:0007669"/>
    <property type="project" value="TreeGrafter"/>
</dbReference>
<dbReference type="EC" id="3.4.21.92" evidence="7"/>
<dbReference type="PROSITE" id="PS00382">
    <property type="entry name" value="CLP_PROTEASE_HIS"/>
    <property type="match status" value="1"/>
</dbReference>
<keyword evidence="4 7" id="KW-0378">Hydrolase</keyword>
<dbReference type="NCBIfam" id="NF009205">
    <property type="entry name" value="PRK12553.1"/>
    <property type="match status" value="1"/>
</dbReference>
<comment type="subcellular location">
    <subcellularLocation>
        <location evidence="7">Cytoplasm</location>
    </subcellularLocation>
</comment>
<keyword evidence="5 7" id="KW-0720">Serine protease</keyword>
<evidence type="ECO:0000256" key="2">
    <source>
        <dbReference type="ARBA" id="ARBA00022490"/>
    </source>
</evidence>
<organism evidence="10 11">
    <name type="scientific">Faucicola atlantae</name>
    <dbReference type="NCBI Taxonomy" id="34059"/>
    <lineage>
        <taxon>Bacteria</taxon>
        <taxon>Pseudomonadati</taxon>
        <taxon>Pseudomonadota</taxon>
        <taxon>Gammaproteobacteria</taxon>
        <taxon>Moraxellales</taxon>
        <taxon>Moraxellaceae</taxon>
        <taxon>Faucicola</taxon>
    </lineage>
</organism>
<evidence type="ECO:0000256" key="7">
    <source>
        <dbReference type="HAMAP-Rule" id="MF_00444"/>
    </source>
</evidence>
<dbReference type="GO" id="GO:0051117">
    <property type="term" value="F:ATPase binding"/>
    <property type="evidence" value="ECO:0007669"/>
    <property type="project" value="TreeGrafter"/>
</dbReference>
<dbReference type="Gene3D" id="3.90.226.10">
    <property type="entry name" value="2-enoyl-CoA Hydratase, Chain A, domain 1"/>
    <property type="match status" value="1"/>
</dbReference>
<comment type="catalytic activity">
    <reaction evidence="6 7 8">
        <text>Hydrolysis of proteins to small peptides in the presence of ATP and magnesium. alpha-casein is the usual test substrate. In the absence of ATP, only oligopeptides shorter than five residues are hydrolyzed (such as succinyl-Leu-Tyr-|-NHMec, and Leu-Tyr-Leu-|-Tyr-Trp, in which cleavage of the -Tyr-|-Leu- and -Tyr-|-Trp bonds also occurs).</text>
        <dbReference type="EC" id="3.4.21.92"/>
    </reaction>
</comment>
<dbReference type="RefSeq" id="WP_067337015.1">
    <property type="nucleotide sequence ID" value="NZ_CP171125.1"/>
</dbReference>
<dbReference type="InterPro" id="IPR023562">
    <property type="entry name" value="ClpP/TepA"/>
</dbReference>
<dbReference type="Proteomes" id="UP000092616">
    <property type="component" value="Unassembled WGS sequence"/>
</dbReference>
<evidence type="ECO:0000256" key="3">
    <source>
        <dbReference type="ARBA" id="ARBA00022670"/>
    </source>
</evidence>